<gene>
    <name evidence="1" type="ORF">Q0812_07965</name>
</gene>
<dbReference type="PANTHER" id="PTHR30528">
    <property type="entry name" value="CYTOPLASMIC PROTEIN"/>
    <property type="match status" value="1"/>
</dbReference>
<keyword evidence="2" id="KW-1185">Reference proteome</keyword>
<sequence length="403" mass="45576">MTHRPEETLSALQARRIALAAQGFGARRSASPGKAQLMRVFDRVGLIQIDSVNVLARSHYLPPLARLGAYDRADLEALAWGQRRKLFEYWGHEASLIPLEHHPLFRWRMDRARAGHGIYGGLRRFAAERTAFIEGVLDDIRRRGPLGASEIEQAGKAKGGWWGWSDGKRAVEWLFWAGLVTTATRRGFERLYDVPERALPAAVVDAPTPRVEDAQRELIRLAARAMGVATERDLRDYYRMEPAETRARIDELFEDGGLIPVAVKGWDRPAWLHPQAARPRRIDARALLSPFDSLVWRRERAERLFGFHYRIEIYVPAHLRKHGYYVLPFLQGERLTARVDLKADRQAGLLRVQAAHLEDHATPEEVAPDLAASLSEMAGWLGLSDVATPDTDFGRRIAQALGQ</sequence>
<evidence type="ECO:0000313" key="1">
    <source>
        <dbReference type="EMBL" id="MDO1559362.1"/>
    </source>
</evidence>
<name>A0ABT8SLC2_9CAUL</name>
<dbReference type="Proteomes" id="UP001169063">
    <property type="component" value="Unassembled WGS sequence"/>
</dbReference>
<dbReference type="EMBL" id="JAUKTR010000003">
    <property type="protein sequence ID" value="MDO1559362.1"/>
    <property type="molecule type" value="Genomic_DNA"/>
</dbReference>
<reference evidence="1" key="1">
    <citation type="submission" date="2023-07" db="EMBL/GenBank/DDBJ databases">
        <title>Brevundimonas soil sp. nov., isolated from the soil of chemical plant.</title>
        <authorList>
            <person name="Wu N."/>
        </authorList>
    </citation>
    <scope>NUCLEOTIDE SEQUENCE</scope>
    <source>
        <strain evidence="1">XZ-24</strain>
    </source>
</reference>
<dbReference type="Pfam" id="PF06224">
    <property type="entry name" value="AlkZ-like"/>
    <property type="match status" value="1"/>
</dbReference>
<protein>
    <submittedName>
        <fullName evidence="1">Crosslink repair DNA glycosylase YcaQ family protein</fullName>
    </submittedName>
</protein>
<comment type="caution">
    <text evidence="1">The sequence shown here is derived from an EMBL/GenBank/DDBJ whole genome shotgun (WGS) entry which is preliminary data.</text>
</comment>
<accession>A0ABT8SLC2</accession>
<organism evidence="1 2">
    <name type="scientific">Peiella sedimenti</name>
    <dbReference type="NCBI Taxonomy" id="3061083"/>
    <lineage>
        <taxon>Bacteria</taxon>
        <taxon>Pseudomonadati</taxon>
        <taxon>Pseudomonadota</taxon>
        <taxon>Alphaproteobacteria</taxon>
        <taxon>Caulobacterales</taxon>
        <taxon>Caulobacteraceae</taxon>
        <taxon>Peiella</taxon>
    </lineage>
</organism>
<evidence type="ECO:0000313" key="2">
    <source>
        <dbReference type="Proteomes" id="UP001169063"/>
    </source>
</evidence>
<dbReference type="PANTHER" id="PTHR30528:SF0">
    <property type="entry name" value="CYTOPLASMIC PROTEIN"/>
    <property type="match status" value="1"/>
</dbReference>
<proteinExistence type="predicted"/>
<dbReference type="RefSeq" id="WP_302109796.1">
    <property type="nucleotide sequence ID" value="NZ_JAUKTR010000003.1"/>
</dbReference>
<dbReference type="InterPro" id="IPR009351">
    <property type="entry name" value="AlkZ-like"/>
</dbReference>